<evidence type="ECO:0000256" key="3">
    <source>
        <dbReference type="ARBA" id="ARBA00022692"/>
    </source>
</evidence>
<evidence type="ECO:0000256" key="6">
    <source>
        <dbReference type="ARBA" id="ARBA00022989"/>
    </source>
</evidence>
<evidence type="ECO:0000256" key="7">
    <source>
        <dbReference type="ARBA" id="ARBA00023054"/>
    </source>
</evidence>
<evidence type="ECO:0000256" key="4">
    <source>
        <dbReference type="ARBA" id="ARBA00022824"/>
    </source>
</evidence>
<evidence type="ECO:0000256" key="10">
    <source>
        <dbReference type="SAM" id="Phobius"/>
    </source>
</evidence>
<accession>A0AAI9STB4</accession>
<dbReference type="AlphaFoldDB" id="A0AAI9STB4"/>
<protein>
    <submittedName>
        <fullName evidence="12">SEC20</fullName>
    </submittedName>
</protein>
<dbReference type="GeneID" id="73382323"/>
<comment type="caution">
    <text evidence="12">The sequence shown here is derived from an EMBL/GenBank/DDBJ whole genome shotgun (WGS) entry which is preliminary data.</text>
</comment>
<dbReference type="GO" id="GO:0005484">
    <property type="term" value="F:SNAP receptor activity"/>
    <property type="evidence" value="ECO:0007669"/>
    <property type="project" value="InterPro"/>
</dbReference>
<keyword evidence="13" id="KW-1185">Reference proteome</keyword>
<dbReference type="GO" id="GO:0006890">
    <property type="term" value="P:retrograde vesicle-mediated transport, Golgi to endoplasmic reticulum"/>
    <property type="evidence" value="ECO:0007669"/>
    <property type="project" value="InterPro"/>
</dbReference>
<feature type="transmembrane region" description="Helical" evidence="10">
    <location>
        <begin position="232"/>
        <end position="248"/>
    </location>
</feature>
<evidence type="ECO:0000256" key="2">
    <source>
        <dbReference type="ARBA" id="ARBA00022448"/>
    </source>
</evidence>
<dbReference type="InterPro" id="IPR056173">
    <property type="entry name" value="Sec20_C"/>
</dbReference>
<keyword evidence="7" id="KW-0175">Coiled coil</keyword>
<name>A0AAI9STB4_9ASCO</name>
<keyword evidence="6 10" id="KW-1133">Transmembrane helix</keyword>
<dbReference type="RefSeq" id="XP_049178218.1">
    <property type="nucleotide sequence ID" value="XM_049326176.1"/>
</dbReference>
<dbReference type="PANTHER" id="PTHR12825">
    <property type="entry name" value="BNIP1-RELATED"/>
    <property type="match status" value="1"/>
</dbReference>
<evidence type="ECO:0000256" key="5">
    <source>
        <dbReference type="ARBA" id="ARBA00022892"/>
    </source>
</evidence>
<keyword evidence="3 10" id="KW-0812">Transmembrane</keyword>
<reference evidence="12" key="1">
    <citation type="journal article" date="2022" name="DNA Res.">
        <title>Genome analysis of five recently described species of the CUG-Ser clade uncovers Candida theae as a new hybrid lineage with pathogenic potential in the Candida parapsilosis species complex.</title>
        <authorList>
            <person name="Mixao V."/>
            <person name="Del Olmo V."/>
            <person name="Hegedusova E."/>
            <person name="Saus E."/>
            <person name="Pryszcz L."/>
            <person name="Cillingova A."/>
            <person name="Nosek J."/>
            <person name="Gabaldon T."/>
        </authorList>
    </citation>
    <scope>NUCLEOTIDE SEQUENCE</scope>
    <source>
        <strain evidence="12">CBS 10844</strain>
    </source>
</reference>
<keyword evidence="5" id="KW-0931">ER-Golgi transport</keyword>
<dbReference type="GO" id="GO:0031201">
    <property type="term" value="C:SNARE complex"/>
    <property type="evidence" value="ECO:0007669"/>
    <property type="project" value="TreeGrafter"/>
</dbReference>
<sequence>MEIYERLDQLQTTIFANLDSLVRTLDLKDEEYTTASDSILTQINHNLSTYKDYLRILKLEKGYKSSLSIPTRSTLQIYELKYESLKKKLRDLLIFMNDSQQYKVHKDRLLKFNLLVPQASKSGGSAASTNNLSARDQLFANRSTSRSNESTGGIAQQINSQNSKITASLQASRNLLSATILQSELNIDTIDQQSKDLLRLNENFTKFGDLLNKSRGIIKFIEKQDKADRQRIYLSMGFFLLCCCWVIYRRVLRRPIGLLFWSLFKIFNIFGWLFGSGGSREKVDEEFIEEIVTDVSLSVPLVAMLASTLDSSVEEITTLLHSVITSTTASAERLVDEL</sequence>
<feature type="transmembrane region" description="Helical" evidence="10">
    <location>
        <begin position="254"/>
        <end position="274"/>
    </location>
</feature>
<gene>
    <name evidence="12" type="ORF">KGF56_004710</name>
</gene>
<evidence type="ECO:0000256" key="9">
    <source>
        <dbReference type="ARBA" id="ARBA00037934"/>
    </source>
</evidence>
<keyword evidence="4" id="KW-0256">Endoplasmic reticulum</keyword>
<comment type="similarity">
    <text evidence="9">Belongs to the SEC20 family.</text>
</comment>
<dbReference type="InterPro" id="IPR005606">
    <property type="entry name" value="Sec20"/>
</dbReference>
<keyword evidence="2" id="KW-0813">Transport</keyword>
<evidence type="ECO:0000256" key="8">
    <source>
        <dbReference type="ARBA" id="ARBA00023136"/>
    </source>
</evidence>
<keyword evidence="8 10" id="KW-0472">Membrane</keyword>
<dbReference type="Pfam" id="PF03908">
    <property type="entry name" value="Sec20"/>
    <property type="match status" value="1"/>
</dbReference>
<evidence type="ECO:0000313" key="12">
    <source>
        <dbReference type="EMBL" id="KAI3402469.2"/>
    </source>
</evidence>
<proteinExistence type="inferred from homology"/>
<evidence type="ECO:0000256" key="1">
    <source>
        <dbReference type="ARBA" id="ARBA00004163"/>
    </source>
</evidence>
<dbReference type="EMBL" id="JAHUZD010000145">
    <property type="protein sequence ID" value="KAI3402469.2"/>
    <property type="molecule type" value="Genomic_DNA"/>
</dbReference>
<feature type="domain" description="Sec20 C-terminal" evidence="11">
    <location>
        <begin position="160"/>
        <end position="251"/>
    </location>
</feature>
<comment type="subcellular location">
    <subcellularLocation>
        <location evidence="1">Endoplasmic reticulum membrane</location>
        <topology evidence="1">Single-pass type IV membrane protein</topology>
    </subcellularLocation>
</comment>
<evidence type="ECO:0000259" key="11">
    <source>
        <dbReference type="Pfam" id="PF03908"/>
    </source>
</evidence>
<dbReference type="PANTHER" id="PTHR12825:SF0">
    <property type="entry name" value="VESICLE TRANSPORT PROTEIN SEC20"/>
    <property type="match status" value="1"/>
</dbReference>
<organism evidence="12 13">
    <name type="scientific">Candida oxycetoniae</name>
    <dbReference type="NCBI Taxonomy" id="497107"/>
    <lineage>
        <taxon>Eukaryota</taxon>
        <taxon>Fungi</taxon>
        <taxon>Dikarya</taxon>
        <taxon>Ascomycota</taxon>
        <taxon>Saccharomycotina</taxon>
        <taxon>Pichiomycetes</taxon>
        <taxon>Debaryomycetaceae</taxon>
        <taxon>Candida/Lodderomyces clade</taxon>
        <taxon>Candida</taxon>
    </lineage>
</organism>
<dbReference type="Proteomes" id="UP001202479">
    <property type="component" value="Unassembled WGS sequence"/>
</dbReference>
<evidence type="ECO:0000313" key="13">
    <source>
        <dbReference type="Proteomes" id="UP001202479"/>
    </source>
</evidence>
<dbReference type="GO" id="GO:0005789">
    <property type="term" value="C:endoplasmic reticulum membrane"/>
    <property type="evidence" value="ECO:0007669"/>
    <property type="project" value="UniProtKB-SubCell"/>
</dbReference>